<evidence type="ECO:0000313" key="1">
    <source>
        <dbReference type="EMBL" id="KWN06357.1"/>
    </source>
</evidence>
<protein>
    <submittedName>
        <fullName evidence="1">Uncharacterized protein</fullName>
    </submittedName>
</protein>
<sequence>MPLRELTLNLCCALSSAVPVRLVKILTRAIQSGMDMLRDLESTLLARDSQAGVMAHCNVLLD</sequence>
<name>A0A108E7Y5_9BURK</name>
<evidence type="ECO:0000313" key="2">
    <source>
        <dbReference type="Proteomes" id="UP000068016"/>
    </source>
</evidence>
<organism evidence="1 2">
    <name type="scientific">Burkholderia territorii</name>
    <dbReference type="NCBI Taxonomy" id="1503055"/>
    <lineage>
        <taxon>Bacteria</taxon>
        <taxon>Pseudomonadati</taxon>
        <taxon>Pseudomonadota</taxon>
        <taxon>Betaproteobacteria</taxon>
        <taxon>Burkholderiales</taxon>
        <taxon>Burkholderiaceae</taxon>
        <taxon>Burkholderia</taxon>
        <taxon>Burkholderia cepacia complex</taxon>
    </lineage>
</organism>
<comment type="caution">
    <text evidence="1">The sequence shown here is derived from an EMBL/GenBank/DDBJ whole genome shotgun (WGS) entry which is preliminary data.</text>
</comment>
<dbReference type="Proteomes" id="UP000068016">
    <property type="component" value="Unassembled WGS sequence"/>
</dbReference>
<proteinExistence type="predicted"/>
<dbReference type="EMBL" id="LPLZ01000074">
    <property type="protein sequence ID" value="KWN06357.1"/>
    <property type="molecule type" value="Genomic_DNA"/>
</dbReference>
<accession>A0A108E7Y5</accession>
<gene>
    <name evidence="1" type="ORF">WT83_27115</name>
</gene>
<dbReference type="AlphaFoldDB" id="A0A108E7Y5"/>
<reference evidence="1 2" key="1">
    <citation type="submission" date="2015-11" db="EMBL/GenBank/DDBJ databases">
        <title>Expanding the genomic diversity of Burkholderia species for the development of highly accurate diagnostics.</title>
        <authorList>
            <person name="Sahl J."/>
            <person name="Keim P."/>
            <person name="Wagner D."/>
        </authorList>
    </citation>
    <scope>NUCLEOTIDE SEQUENCE [LARGE SCALE GENOMIC DNA]</scope>
    <source>
        <strain evidence="1 2">MSMB793WGS</strain>
    </source>
</reference>